<comment type="caution">
    <text evidence="2">The sequence shown here is derived from an EMBL/GenBank/DDBJ whole genome shotgun (WGS) entry which is preliminary data.</text>
</comment>
<evidence type="ECO:0000313" key="3">
    <source>
        <dbReference type="Proteomes" id="UP001209737"/>
    </source>
</evidence>
<evidence type="ECO:0000313" key="2">
    <source>
        <dbReference type="EMBL" id="MCW7463791.1"/>
    </source>
</evidence>
<gene>
    <name evidence="2" type="ORF">ND812_16945</name>
</gene>
<keyword evidence="1" id="KW-0732">Signal</keyword>
<proteinExistence type="predicted"/>
<keyword evidence="3" id="KW-1185">Reference proteome</keyword>
<protein>
    <recommendedName>
        <fullName evidence="4">Lipoprotein</fullName>
    </recommendedName>
</protein>
<dbReference type="Proteomes" id="UP001209737">
    <property type="component" value="Unassembled WGS sequence"/>
</dbReference>
<name>A0ABT3M1E6_9LEPT</name>
<evidence type="ECO:0000256" key="1">
    <source>
        <dbReference type="SAM" id="SignalP"/>
    </source>
</evidence>
<dbReference type="EMBL" id="JAMQPV010000004">
    <property type="protein sequence ID" value="MCW7463791.1"/>
    <property type="molecule type" value="Genomic_DNA"/>
</dbReference>
<feature type="signal peptide" evidence="1">
    <location>
        <begin position="1"/>
        <end position="25"/>
    </location>
</feature>
<reference evidence="2 3" key="1">
    <citation type="submission" date="2022-06" db="EMBL/GenBank/DDBJ databases">
        <title>Leptospira isolates from biofilms formed at urban environments.</title>
        <authorList>
            <person name="Ribeiro P.S."/>
            <person name="Sousa T."/>
            <person name="Carvalho N."/>
            <person name="Aburjaile F."/>
            <person name="Neves F."/>
            <person name="Oliveira D."/>
            <person name="Blanco L."/>
            <person name="Lima J."/>
            <person name="Costa F."/>
            <person name="Brenig B."/>
            <person name="Soares S."/>
            <person name="Ramos R."/>
            <person name="Goes-Neto A."/>
            <person name="Matiuzzi M."/>
            <person name="Azevedo V."/>
            <person name="Ristow P."/>
        </authorList>
    </citation>
    <scope>NUCLEOTIDE SEQUENCE [LARGE SCALE GENOMIC DNA]</scope>
    <source>
        <strain evidence="2 3">VSF25</strain>
    </source>
</reference>
<evidence type="ECO:0008006" key="4">
    <source>
        <dbReference type="Google" id="ProtNLM"/>
    </source>
</evidence>
<accession>A0ABT3M1E6</accession>
<dbReference type="RefSeq" id="WP_265376535.1">
    <property type="nucleotide sequence ID" value="NZ_JAMQPV010000004.1"/>
</dbReference>
<feature type="chain" id="PRO_5046625450" description="Lipoprotein" evidence="1">
    <location>
        <begin position="26"/>
        <end position="218"/>
    </location>
</feature>
<organism evidence="2 3">
    <name type="scientific">Leptospira limi</name>
    <dbReference type="NCBI Taxonomy" id="2950023"/>
    <lineage>
        <taxon>Bacteria</taxon>
        <taxon>Pseudomonadati</taxon>
        <taxon>Spirochaetota</taxon>
        <taxon>Spirochaetia</taxon>
        <taxon>Leptospirales</taxon>
        <taxon>Leptospiraceae</taxon>
        <taxon>Leptospira</taxon>
    </lineage>
</organism>
<sequence>MLTKVMRKRICLGILMMGSFLFVCGKVETKTFDQKAEGTPNLENQSREQGLCLEPYSNDKKGYISLFIFLRKHFNIDYTKQELDVVSISGMRFFLSKDHFRTRRPYSNSLYEFNVTTDEIGILTLDKDGKKIYIAKKISASTGKSLTYWLFQEYINAKRTLINKNMDPYETTEIGYFKAYDKMKLESECLNQKEIDENFDQAVLEKSEGPEPTDEFSN</sequence>